<organism evidence="5">
    <name type="scientific">Rodentolepis nana</name>
    <name type="common">Dwarf tapeworm</name>
    <name type="synonym">Hymenolepis nana</name>
    <dbReference type="NCBI Taxonomy" id="102285"/>
    <lineage>
        <taxon>Eukaryota</taxon>
        <taxon>Metazoa</taxon>
        <taxon>Spiralia</taxon>
        <taxon>Lophotrochozoa</taxon>
        <taxon>Platyhelminthes</taxon>
        <taxon>Cestoda</taxon>
        <taxon>Eucestoda</taxon>
        <taxon>Cyclophyllidea</taxon>
        <taxon>Hymenolepididae</taxon>
        <taxon>Rodentolepis</taxon>
    </lineage>
</organism>
<feature type="domain" description="ELYS beta-propeller" evidence="2">
    <location>
        <begin position="243"/>
        <end position="318"/>
    </location>
</feature>
<dbReference type="AlphaFoldDB" id="A0A0R3T176"/>
<evidence type="ECO:0000313" key="4">
    <source>
        <dbReference type="Proteomes" id="UP000278807"/>
    </source>
</evidence>
<protein>
    <submittedName>
        <fullName evidence="5">ELYS-bb domain-containing protein</fullName>
    </submittedName>
</protein>
<dbReference type="InterPro" id="IPR052620">
    <property type="entry name" value="ELYS/MEL-28_NucAsmblyFactor"/>
</dbReference>
<reference evidence="5" key="1">
    <citation type="submission" date="2016-04" db="UniProtKB">
        <authorList>
            <consortium name="WormBaseParasite"/>
        </authorList>
    </citation>
    <scope>IDENTIFICATION</scope>
</reference>
<gene>
    <name evidence="3" type="ORF">HNAJ_LOCUS614</name>
</gene>
<dbReference type="PANTHER" id="PTHR21583">
    <property type="entry name" value="ELYS PROTEIN"/>
    <property type="match status" value="1"/>
</dbReference>
<evidence type="ECO:0000313" key="3">
    <source>
        <dbReference type="EMBL" id="VDN96473.1"/>
    </source>
</evidence>
<feature type="region of interest" description="Disordered" evidence="1">
    <location>
        <begin position="648"/>
        <end position="669"/>
    </location>
</feature>
<sequence length="1154" mass="130082">MQSVESTISSAFLDCYDVALHDPSKPSDHFSSYPRFVFSPTGSIICSFSPNQLYCRFPNDKVFSWTPSEFSLFSTVLKNWPSDAPRSWTIADATFLPYSSQILLLLAPPESGKPLRSIICFIDLNDGIVVSFQRFICVRGRAEKIHVVSTEPSTLPGFQGAVVVALEHGQIALLDLCLGWNIPDITYLETSVCISVEQCLESLAEDQPISTMSPKMEHALVILNASRISLNNFYYQTPRNETIGRFASVSVNVTLLNYVSQIKALVVGFSFGGWQLWSLTKLKLLFTFRDLPPMPVPVVECAFTEPSDDPRYYCYLWIGWQSIINHSNSISDSTGTSGTANPKVGLFQLGFRERTERIQPETEDTLYEYDNFYGGTRRLSTILTPLKTSLSHEPPHWKAQGPLLTSIQSLGANYTPNFGLRSNRLTALVWRAAPNIIRIGLFDLDRWYHAQMPSGIRSDNSFFTVYDAFLDQPRAYPLTAYVLPHTIFAFWANVYRMELSAFKICGEVSAVQGPLRGYQDLRKPLLECQLRPSTHGFKALVPFIIDYSVAFSTQTFISRQESALREISSAISKALTSNSTTFDPTEWITEAAACGLLQEFEDSDIDILQALKEVEGSDWILRLAIGLENPPQELLKQIELIDGEEEWEGGDFESFNPSPQKDRRKRRILPLRDTDDHRRGVKRPRSVVENETTRGVKYLPPAWVIIANCLLDHGMYEDIKKLDVLISSQEELNFNPKVFMRRWLWLKWLGKKYCLEELLMPIFESEKEVKSKLTYEDGIKELCLCFQSLRVLADIAKVVMSPSFIIDGDFENSEAVSAEAKLKVIQSLAEYTRPVSLLIRLGLLPQSAHFKPRSSALSPYNYEEINGLIVKLQGMQNASITRPPFITDCLLDHLRSILNTSDQIDTASLNALTSSYPPKHLQSICALWRCFDMSTASSGLPTHLALLCFILFDAVTVTALHEDATQAIEDNDDDDEIKQDPPIHVVGRLRLVEVDKNAAHFVPSSAVLRPSPVARAVKLQQYVVNQVGNEFPNFGKFVSTVRTLWLLDRFRFSDVLCSRLSILATGQVTDLAHLPEVFPNQSRLVADFCARYGQTELAARFDPHFNLNQTAGCVVPGLYQARQLYYQKSDSHEAAAILIKVANSFKKSKFFLLD</sequence>
<dbReference type="Proteomes" id="UP000278807">
    <property type="component" value="Unassembled WGS sequence"/>
</dbReference>
<dbReference type="WBParaSite" id="HNAJ_0000061401-mRNA-1">
    <property type="protein sequence ID" value="HNAJ_0000061401-mRNA-1"/>
    <property type="gene ID" value="HNAJ_0000061401"/>
</dbReference>
<accession>A0A0R3T176</accession>
<evidence type="ECO:0000256" key="1">
    <source>
        <dbReference type="SAM" id="MobiDB-lite"/>
    </source>
</evidence>
<proteinExistence type="predicted"/>
<dbReference type="STRING" id="102285.A0A0R3T176"/>
<dbReference type="OrthoDB" id="20729at2759"/>
<dbReference type="InterPro" id="IPR032040">
    <property type="entry name" value="ELYS-bb"/>
</dbReference>
<dbReference type="PANTHER" id="PTHR21583:SF8">
    <property type="entry name" value="PROTEIN ELYS"/>
    <property type="match status" value="1"/>
</dbReference>
<reference evidence="3 4" key="2">
    <citation type="submission" date="2018-11" db="EMBL/GenBank/DDBJ databases">
        <authorList>
            <consortium name="Pathogen Informatics"/>
        </authorList>
    </citation>
    <scope>NUCLEOTIDE SEQUENCE [LARGE SCALE GENOMIC DNA]</scope>
</reference>
<evidence type="ECO:0000259" key="2">
    <source>
        <dbReference type="Pfam" id="PF16687"/>
    </source>
</evidence>
<evidence type="ECO:0000313" key="5">
    <source>
        <dbReference type="WBParaSite" id="HNAJ_0000061401-mRNA-1"/>
    </source>
</evidence>
<keyword evidence="4" id="KW-1185">Reference proteome</keyword>
<dbReference type="EMBL" id="UZAE01000185">
    <property type="protein sequence ID" value="VDN96473.1"/>
    <property type="molecule type" value="Genomic_DNA"/>
</dbReference>
<name>A0A0R3T176_RODNA</name>
<dbReference type="Pfam" id="PF16687">
    <property type="entry name" value="ELYS-bb"/>
    <property type="match status" value="1"/>
</dbReference>